<dbReference type="SUPFAM" id="SSF52799">
    <property type="entry name" value="(Phosphotyrosine protein) phosphatases II"/>
    <property type="match status" value="1"/>
</dbReference>
<dbReference type="CDD" id="cd14515">
    <property type="entry name" value="DUSP3-like"/>
    <property type="match status" value="1"/>
</dbReference>
<protein>
    <recommendedName>
        <fullName evidence="7">Dual specificity protein phosphatase</fullName>
        <ecNumber evidence="7">3.1.3.16</ecNumber>
        <ecNumber evidence="7">3.1.3.48</ecNumber>
    </recommendedName>
</protein>
<dbReference type="InterPro" id="IPR020405">
    <property type="entry name" value="Atypical_DUSP_subfamA"/>
</dbReference>
<dbReference type="InterPro" id="IPR016130">
    <property type="entry name" value="Tyr_Pase_AS"/>
</dbReference>
<sequence>MKKMWRESVYSGTLRPKTTQMLTGTQLNDLLDKLTLTVASNPSTGISNIHSINKITEGLYLGDMYAAKDKRFLKEHEFTHIVNAAEGIDECQVNTNERFYRDLNIKYLGIPGHDRPSWNISVYFEQTAKFIDNAIKSGGKVLVHCVVGISRSATLVIAYLMIAKNMNAAEALQYVFRRRRVFPNPGFLNHLAQLNSLLHTKGSLYLATKYY</sequence>
<dbReference type="PROSITE" id="PS50054">
    <property type="entry name" value="TYR_PHOSPHATASE_DUAL"/>
    <property type="match status" value="1"/>
</dbReference>
<dbReference type="Gene3D" id="3.90.190.10">
    <property type="entry name" value="Protein tyrosine phosphatase superfamily"/>
    <property type="match status" value="1"/>
</dbReference>
<evidence type="ECO:0000313" key="11">
    <source>
        <dbReference type="Proteomes" id="UP000801492"/>
    </source>
</evidence>
<gene>
    <name evidence="10" type="ORF">ILUMI_22383</name>
</gene>
<dbReference type="PANTHER" id="PTHR45682">
    <property type="entry name" value="AGAP008228-PA"/>
    <property type="match status" value="1"/>
</dbReference>
<keyword evidence="3 7" id="KW-0904">Protein phosphatase</keyword>
<dbReference type="InterPro" id="IPR020422">
    <property type="entry name" value="TYR_PHOSPHATASE_DUAL_dom"/>
</dbReference>
<evidence type="ECO:0000313" key="10">
    <source>
        <dbReference type="EMBL" id="KAF2883797.1"/>
    </source>
</evidence>
<dbReference type="GO" id="GO:0008138">
    <property type="term" value="F:protein tyrosine/serine/threonine phosphatase activity"/>
    <property type="evidence" value="ECO:0007669"/>
    <property type="project" value="UniProtKB-UniRule"/>
</dbReference>
<dbReference type="PRINTS" id="PR01909">
    <property type="entry name" value="ADSPHPHTASEA"/>
</dbReference>
<comment type="catalytic activity">
    <reaction evidence="5 7">
        <text>O-phospho-L-threonyl-[protein] + H2O = L-threonyl-[protein] + phosphate</text>
        <dbReference type="Rhea" id="RHEA:47004"/>
        <dbReference type="Rhea" id="RHEA-COMP:11060"/>
        <dbReference type="Rhea" id="RHEA-COMP:11605"/>
        <dbReference type="ChEBI" id="CHEBI:15377"/>
        <dbReference type="ChEBI" id="CHEBI:30013"/>
        <dbReference type="ChEBI" id="CHEBI:43474"/>
        <dbReference type="ChEBI" id="CHEBI:61977"/>
        <dbReference type="EC" id="3.1.3.16"/>
    </reaction>
</comment>
<evidence type="ECO:0000256" key="4">
    <source>
        <dbReference type="ARBA" id="ARBA00047761"/>
    </source>
</evidence>
<dbReference type="GO" id="GO:0043409">
    <property type="term" value="P:negative regulation of MAPK cascade"/>
    <property type="evidence" value="ECO:0007669"/>
    <property type="project" value="TreeGrafter"/>
</dbReference>
<dbReference type="PRINTS" id="PR01908">
    <property type="entry name" value="ADSPHPHTASE"/>
</dbReference>
<evidence type="ECO:0000256" key="2">
    <source>
        <dbReference type="ARBA" id="ARBA00022801"/>
    </source>
</evidence>
<evidence type="ECO:0000259" key="8">
    <source>
        <dbReference type="PROSITE" id="PS50054"/>
    </source>
</evidence>
<dbReference type="Pfam" id="PF00782">
    <property type="entry name" value="DSPc"/>
    <property type="match status" value="1"/>
</dbReference>
<dbReference type="InterPro" id="IPR000340">
    <property type="entry name" value="Dual-sp_phosphatase_cat-dom"/>
</dbReference>
<name>A0A8K0G0L4_IGNLU</name>
<dbReference type="PANTHER" id="PTHR45682:SF1">
    <property type="entry name" value="DUAL SPECIFICITY PROTEIN PHOSPHATASE 3"/>
    <property type="match status" value="1"/>
</dbReference>
<accession>A0A8K0G0L4</accession>
<dbReference type="SMART" id="SM00195">
    <property type="entry name" value="DSPc"/>
    <property type="match status" value="1"/>
</dbReference>
<comment type="catalytic activity">
    <reaction evidence="7">
        <text>O-phospho-L-tyrosyl-[protein] + H2O = L-tyrosyl-[protein] + phosphate</text>
        <dbReference type="Rhea" id="RHEA:10684"/>
        <dbReference type="Rhea" id="RHEA-COMP:10136"/>
        <dbReference type="Rhea" id="RHEA-COMP:20101"/>
        <dbReference type="ChEBI" id="CHEBI:15377"/>
        <dbReference type="ChEBI" id="CHEBI:43474"/>
        <dbReference type="ChEBI" id="CHEBI:46858"/>
        <dbReference type="ChEBI" id="CHEBI:61978"/>
        <dbReference type="EC" id="3.1.3.48"/>
    </reaction>
</comment>
<reference evidence="10" key="1">
    <citation type="submission" date="2019-08" db="EMBL/GenBank/DDBJ databases">
        <title>The genome of the North American firefly Photinus pyralis.</title>
        <authorList>
            <consortium name="Photinus pyralis genome working group"/>
            <person name="Fallon T.R."/>
            <person name="Sander Lower S.E."/>
            <person name="Weng J.-K."/>
        </authorList>
    </citation>
    <scope>NUCLEOTIDE SEQUENCE</scope>
    <source>
        <strain evidence="10">TRF0915ILg1</strain>
        <tissue evidence="10">Whole body</tissue>
    </source>
</reference>
<keyword evidence="11" id="KW-1185">Reference proteome</keyword>
<evidence type="ECO:0000256" key="7">
    <source>
        <dbReference type="RuleBase" id="RU366038"/>
    </source>
</evidence>
<evidence type="ECO:0000259" key="9">
    <source>
        <dbReference type="PROSITE" id="PS50056"/>
    </source>
</evidence>
<dbReference type="EC" id="3.1.3.48" evidence="7"/>
<dbReference type="InterPro" id="IPR029021">
    <property type="entry name" value="Prot-tyrosine_phosphatase-like"/>
</dbReference>
<comment type="similarity">
    <text evidence="1 7">Belongs to the protein-tyrosine phosphatase family. Non-receptor class dual specificity subfamily.</text>
</comment>
<dbReference type="Proteomes" id="UP000801492">
    <property type="component" value="Unassembled WGS sequence"/>
</dbReference>
<dbReference type="PROSITE" id="PS00383">
    <property type="entry name" value="TYR_PHOSPHATASE_1"/>
    <property type="match status" value="1"/>
</dbReference>
<keyword evidence="2 7" id="KW-0378">Hydrolase</keyword>
<comment type="function">
    <text evidence="7">Dual specificity phosphatase able to dephosphorylate phosphotyrosine, phosphoserine and phosphothreonine residues, with a preference for phosphotyrosine as a substrate.</text>
</comment>
<comment type="caution">
    <text evidence="10">The sequence shown here is derived from an EMBL/GenBank/DDBJ whole genome shotgun (WGS) entry which is preliminary data.</text>
</comment>
<dbReference type="GO" id="GO:0005737">
    <property type="term" value="C:cytoplasm"/>
    <property type="evidence" value="ECO:0007669"/>
    <property type="project" value="TreeGrafter"/>
</dbReference>
<dbReference type="GO" id="GO:0004725">
    <property type="term" value="F:protein tyrosine phosphatase activity"/>
    <property type="evidence" value="ECO:0007669"/>
    <property type="project" value="UniProtKB-EC"/>
</dbReference>
<evidence type="ECO:0000256" key="6">
    <source>
        <dbReference type="PIRSR" id="PIRSR620405-1"/>
    </source>
</evidence>
<dbReference type="PROSITE" id="PS50056">
    <property type="entry name" value="TYR_PHOSPHATASE_2"/>
    <property type="match status" value="1"/>
</dbReference>
<dbReference type="EMBL" id="VTPC01090290">
    <property type="protein sequence ID" value="KAF2883797.1"/>
    <property type="molecule type" value="Genomic_DNA"/>
</dbReference>
<evidence type="ECO:0000256" key="1">
    <source>
        <dbReference type="ARBA" id="ARBA00008601"/>
    </source>
</evidence>
<dbReference type="EC" id="3.1.3.16" evidence="7"/>
<dbReference type="InterPro" id="IPR000387">
    <property type="entry name" value="Tyr_Pase_dom"/>
</dbReference>
<dbReference type="OrthoDB" id="253091at2759"/>
<proteinExistence type="inferred from homology"/>
<dbReference type="AlphaFoldDB" id="A0A8K0G0L4"/>
<organism evidence="10 11">
    <name type="scientific">Ignelater luminosus</name>
    <name type="common">Cucubano</name>
    <name type="synonym">Pyrophorus luminosus</name>
    <dbReference type="NCBI Taxonomy" id="2038154"/>
    <lineage>
        <taxon>Eukaryota</taxon>
        <taxon>Metazoa</taxon>
        <taxon>Ecdysozoa</taxon>
        <taxon>Arthropoda</taxon>
        <taxon>Hexapoda</taxon>
        <taxon>Insecta</taxon>
        <taxon>Pterygota</taxon>
        <taxon>Neoptera</taxon>
        <taxon>Endopterygota</taxon>
        <taxon>Coleoptera</taxon>
        <taxon>Polyphaga</taxon>
        <taxon>Elateriformia</taxon>
        <taxon>Elateroidea</taxon>
        <taxon>Elateridae</taxon>
        <taxon>Agrypninae</taxon>
        <taxon>Pyrophorini</taxon>
        <taxon>Ignelater</taxon>
    </lineage>
</organism>
<comment type="catalytic activity">
    <reaction evidence="4 7">
        <text>O-phospho-L-seryl-[protein] + H2O = L-seryl-[protein] + phosphate</text>
        <dbReference type="Rhea" id="RHEA:20629"/>
        <dbReference type="Rhea" id="RHEA-COMP:9863"/>
        <dbReference type="Rhea" id="RHEA-COMP:11604"/>
        <dbReference type="ChEBI" id="CHEBI:15377"/>
        <dbReference type="ChEBI" id="CHEBI:29999"/>
        <dbReference type="ChEBI" id="CHEBI:43474"/>
        <dbReference type="ChEBI" id="CHEBI:83421"/>
        <dbReference type="EC" id="3.1.3.16"/>
    </reaction>
</comment>
<feature type="domain" description="Tyrosine-protein phosphatase" evidence="8">
    <location>
        <begin position="51"/>
        <end position="203"/>
    </location>
</feature>
<dbReference type="GO" id="GO:0004722">
    <property type="term" value="F:protein serine/threonine phosphatase activity"/>
    <property type="evidence" value="ECO:0007669"/>
    <property type="project" value="UniProtKB-EC"/>
</dbReference>
<evidence type="ECO:0000256" key="5">
    <source>
        <dbReference type="ARBA" id="ARBA00048336"/>
    </source>
</evidence>
<feature type="active site" description="Phosphocysteine intermediate" evidence="6">
    <location>
        <position position="145"/>
    </location>
</feature>
<dbReference type="GO" id="GO:0033549">
    <property type="term" value="F:MAP kinase phosphatase activity"/>
    <property type="evidence" value="ECO:0007669"/>
    <property type="project" value="TreeGrafter"/>
</dbReference>
<feature type="domain" description="Tyrosine specific protein phosphatases" evidence="9">
    <location>
        <begin position="122"/>
        <end position="179"/>
    </location>
</feature>
<evidence type="ECO:0000256" key="3">
    <source>
        <dbReference type="ARBA" id="ARBA00022912"/>
    </source>
</evidence>